<name>A0AA38IS93_9CUCU</name>
<sequence length="120" mass="13852">MKYCLGECVDEIIWKDYHHKFAPTEIFTKSSTPFPWFSPPPPQQLPCNEKGFKNHCRDFPETYIQTELKAPFLSEVISEQFMSKKQDDASTTPVNKTLSNFFALLHLMFDNAVCLCKGPI</sequence>
<dbReference type="Proteomes" id="UP001168821">
    <property type="component" value="Unassembled WGS sequence"/>
</dbReference>
<gene>
    <name evidence="1" type="ORF">Zmor_010249</name>
</gene>
<evidence type="ECO:0000313" key="1">
    <source>
        <dbReference type="EMBL" id="KAJ3658514.1"/>
    </source>
</evidence>
<accession>A0AA38IS93</accession>
<keyword evidence="2" id="KW-1185">Reference proteome</keyword>
<proteinExistence type="predicted"/>
<protein>
    <submittedName>
        <fullName evidence="1">Uncharacterized protein</fullName>
    </submittedName>
</protein>
<evidence type="ECO:0000313" key="2">
    <source>
        <dbReference type="Proteomes" id="UP001168821"/>
    </source>
</evidence>
<organism evidence="1 2">
    <name type="scientific">Zophobas morio</name>
    <dbReference type="NCBI Taxonomy" id="2755281"/>
    <lineage>
        <taxon>Eukaryota</taxon>
        <taxon>Metazoa</taxon>
        <taxon>Ecdysozoa</taxon>
        <taxon>Arthropoda</taxon>
        <taxon>Hexapoda</taxon>
        <taxon>Insecta</taxon>
        <taxon>Pterygota</taxon>
        <taxon>Neoptera</taxon>
        <taxon>Endopterygota</taxon>
        <taxon>Coleoptera</taxon>
        <taxon>Polyphaga</taxon>
        <taxon>Cucujiformia</taxon>
        <taxon>Tenebrionidae</taxon>
        <taxon>Zophobas</taxon>
    </lineage>
</organism>
<comment type="caution">
    <text evidence="1">The sequence shown here is derived from an EMBL/GenBank/DDBJ whole genome shotgun (WGS) entry which is preliminary data.</text>
</comment>
<dbReference type="EMBL" id="JALNTZ010000003">
    <property type="protein sequence ID" value="KAJ3658514.1"/>
    <property type="molecule type" value="Genomic_DNA"/>
</dbReference>
<dbReference type="AlphaFoldDB" id="A0AA38IS93"/>
<reference evidence="1" key="1">
    <citation type="journal article" date="2023" name="G3 (Bethesda)">
        <title>Whole genome assemblies of Zophobas morio and Tenebrio molitor.</title>
        <authorList>
            <person name="Kaur S."/>
            <person name="Stinson S.A."/>
            <person name="diCenzo G.C."/>
        </authorList>
    </citation>
    <scope>NUCLEOTIDE SEQUENCE</scope>
    <source>
        <strain evidence="1">QUZm001</strain>
    </source>
</reference>